<evidence type="ECO:0000313" key="2">
    <source>
        <dbReference type="EMBL" id="KIO33151.1"/>
    </source>
</evidence>
<dbReference type="HOGENOM" id="CLU_1897732_0_0_1"/>
<feature type="compositionally biased region" description="Low complexity" evidence="1">
    <location>
        <begin position="63"/>
        <end position="80"/>
    </location>
</feature>
<dbReference type="Proteomes" id="UP000054248">
    <property type="component" value="Unassembled WGS sequence"/>
</dbReference>
<feature type="compositionally biased region" description="Polar residues" evidence="1">
    <location>
        <begin position="32"/>
        <end position="41"/>
    </location>
</feature>
<dbReference type="AlphaFoldDB" id="A0A0C3QUP3"/>
<feature type="compositionally biased region" description="Low complexity" evidence="1">
    <location>
        <begin position="12"/>
        <end position="31"/>
    </location>
</feature>
<feature type="region of interest" description="Disordered" evidence="1">
    <location>
        <begin position="1"/>
        <end position="134"/>
    </location>
</feature>
<reference evidence="3" key="2">
    <citation type="submission" date="2015-01" db="EMBL/GenBank/DDBJ databases">
        <title>Evolutionary Origins and Diversification of the Mycorrhizal Mutualists.</title>
        <authorList>
            <consortium name="DOE Joint Genome Institute"/>
            <consortium name="Mycorrhizal Genomics Consortium"/>
            <person name="Kohler A."/>
            <person name="Kuo A."/>
            <person name="Nagy L.G."/>
            <person name="Floudas D."/>
            <person name="Copeland A."/>
            <person name="Barry K.W."/>
            <person name="Cichocki N."/>
            <person name="Veneault-Fourrey C."/>
            <person name="LaButti K."/>
            <person name="Lindquist E.A."/>
            <person name="Lipzen A."/>
            <person name="Lundell T."/>
            <person name="Morin E."/>
            <person name="Murat C."/>
            <person name="Riley R."/>
            <person name="Ohm R."/>
            <person name="Sun H."/>
            <person name="Tunlid A."/>
            <person name="Henrissat B."/>
            <person name="Grigoriev I.V."/>
            <person name="Hibbett D.S."/>
            <person name="Martin F."/>
        </authorList>
    </citation>
    <scope>NUCLEOTIDE SEQUENCE [LARGE SCALE GENOMIC DNA]</scope>
    <source>
        <strain evidence="3">MUT 4182</strain>
    </source>
</reference>
<gene>
    <name evidence="2" type="ORF">M407DRAFT_18013</name>
</gene>
<protein>
    <submittedName>
        <fullName evidence="2">Uncharacterized protein</fullName>
    </submittedName>
</protein>
<evidence type="ECO:0000313" key="3">
    <source>
        <dbReference type="Proteomes" id="UP000054248"/>
    </source>
</evidence>
<reference evidence="2 3" key="1">
    <citation type="submission" date="2014-04" db="EMBL/GenBank/DDBJ databases">
        <authorList>
            <consortium name="DOE Joint Genome Institute"/>
            <person name="Kuo A."/>
            <person name="Girlanda M."/>
            <person name="Perotto S."/>
            <person name="Kohler A."/>
            <person name="Nagy L.G."/>
            <person name="Floudas D."/>
            <person name="Copeland A."/>
            <person name="Barry K.W."/>
            <person name="Cichocki N."/>
            <person name="Veneault-Fourrey C."/>
            <person name="LaButti K."/>
            <person name="Lindquist E.A."/>
            <person name="Lipzen A."/>
            <person name="Lundell T."/>
            <person name="Morin E."/>
            <person name="Murat C."/>
            <person name="Sun H."/>
            <person name="Tunlid A."/>
            <person name="Henrissat B."/>
            <person name="Grigoriev I.V."/>
            <person name="Hibbett D.S."/>
            <person name="Martin F."/>
            <person name="Nordberg H.P."/>
            <person name="Cantor M.N."/>
            <person name="Hua S.X."/>
        </authorList>
    </citation>
    <scope>NUCLEOTIDE SEQUENCE [LARGE SCALE GENOMIC DNA]</scope>
    <source>
        <strain evidence="2 3">MUT 4182</strain>
    </source>
</reference>
<sequence>MSQGGYRLDPRASGASSSNSASGPVNNANPNRTSVISSPSSAGHPRQSWLPYMNEYGAPRPGPSVASTPAPPTSTTDASAEPFDKHAEASASAAAGQSDHELPPPSYDEASSSAQPIVPQDAKGSPSKPLGRGP</sequence>
<accession>A0A0C3QUP3</accession>
<dbReference type="EMBL" id="KN822950">
    <property type="protein sequence ID" value="KIO33151.1"/>
    <property type="molecule type" value="Genomic_DNA"/>
</dbReference>
<proteinExistence type="predicted"/>
<keyword evidence="3" id="KW-1185">Reference proteome</keyword>
<evidence type="ECO:0000256" key="1">
    <source>
        <dbReference type="SAM" id="MobiDB-lite"/>
    </source>
</evidence>
<name>A0A0C3QUP3_9AGAM</name>
<organism evidence="2 3">
    <name type="scientific">Tulasnella calospora MUT 4182</name>
    <dbReference type="NCBI Taxonomy" id="1051891"/>
    <lineage>
        <taxon>Eukaryota</taxon>
        <taxon>Fungi</taxon>
        <taxon>Dikarya</taxon>
        <taxon>Basidiomycota</taxon>
        <taxon>Agaricomycotina</taxon>
        <taxon>Agaricomycetes</taxon>
        <taxon>Cantharellales</taxon>
        <taxon>Tulasnellaceae</taxon>
        <taxon>Tulasnella</taxon>
    </lineage>
</organism>